<dbReference type="AlphaFoldDB" id="A0A953LA71"/>
<dbReference type="EMBL" id="JAHVHU010000008">
    <property type="protein sequence ID" value="MBY5958393.1"/>
    <property type="molecule type" value="Genomic_DNA"/>
</dbReference>
<sequence>MTDKRIYLDHNATTPVDPVVLEAMLPFFTEAPGNANSRSHPYGWEATAAVEHASAQLASLLDVSEDSLIYTSGATESINLALKGLAETWKDKAAHFVTCETEHPAVLDTLDYLERKGWKVTRLPVNEEGHINLDELESSLTKETLAVVIMWANNETGVIHPVPEIGAICRKHKVFFVCDATQAVGKIEVYPAKYGIDLMAFSGHKFYGPKGIGGLYVSPDKPRTKIKPQIHGGGHQHGLRSGTLNVPGVVGMGKAAELSMTHGMKEQARLAKLRNNLENYLLENIAEVSRNGDVNHRLPHVSNLCFKLVDGEQLMVLVNEIVAVSSGSACTSADPDPSHVLLAMGLSEADAKASIRFSLGRSTSETDIDRVAAVFEEKVAKLRNENPVWELFTSGVDLGI</sequence>
<comment type="similarity">
    <text evidence="2">Belongs to the class-V pyridoxal-phosphate-dependent aminotransferase family. NifS/IscS subfamily.</text>
</comment>
<feature type="domain" description="Aminotransferase class V" evidence="11">
    <location>
        <begin position="6"/>
        <end position="371"/>
    </location>
</feature>
<evidence type="ECO:0000256" key="6">
    <source>
        <dbReference type="ARBA" id="ARBA00022898"/>
    </source>
</evidence>
<dbReference type="Gene3D" id="3.90.1150.10">
    <property type="entry name" value="Aspartate Aminotransferase, domain 1"/>
    <property type="match status" value="1"/>
</dbReference>
<evidence type="ECO:0000259" key="11">
    <source>
        <dbReference type="Pfam" id="PF00266"/>
    </source>
</evidence>
<dbReference type="InterPro" id="IPR015422">
    <property type="entry name" value="PyrdxlP-dep_Trfase_small"/>
</dbReference>
<dbReference type="GO" id="GO:0046872">
    <property type="term" value="F:metal ion binding"/>
    <property type="evidence" value="ECO:0007669"/>
    <property type="project" value="UniProtKB-KW"/>
</dbReference>
<dbReference type="EC" id="2.8.1.7" evidence="3"/>
<dbReference type="PIRSF" id="PIRSF005572">
    <property type="entry name" value="NifS"/>
    <property type="match status" value="1"/>
</dbReference>
<dbReference type="InterPro" id="IPR020578">
    <property type="entry name" value="Aminotrans_V_PyrdxlP_BS"/>
</dbReference>
<keyword evidence="7" id="KW-0408">Iron</keyword>
<evidence type="ECO:0000256" key="3">
    <source>
        <dbReference type="ARBA" id="ARBA00012239"/>
    </source>
</evidence>
<protein>
    <recommendedName>
        <fullName evidence="3">cysteine desulfurase</fullName>
        <ecNumber evidence="3">2.8.1.7</ecNumber>
    </recommendedName>
</protein>
<keyword evidence="6" id="KW-0663">Pyridoxal phosphate</keyword>
<organism evidence="12 13">
    <name type="scientific">Membranihabitans marinus</name>
    <dbReference type="NCBI Taxonomy" id="1227546"/>
    <lineage>
        <taxon>Bacteria</taxon>
        <taxon>Pseudomonadati</taxon>
        <taxon>Bacteroidota</taxon>
        <taxon>Saprospiria</taxon>
        <taxon>Saprospirales</taxon>
        <taxon>Saprospiraceae</taxon>
        <taxon>Membranihabitans</taxon>
    </lineage>
</organism>
<evidence type="ECO:0000256" key="1">
    <source>
        <dbReference type="ARBA" id="ARBA00001933"/>
    </source>
</evidence>
<evidence type="ECO:0000313" key="12">
    <source>
        <dbReference type="EMBL" id="MBY5958393.1"/>
    </source>
</evidence>
<reference evidence="12" key="1">
    <citation type="submission" date="2021-06" db="EMBL/GenBank/DDBJ databases">
        <title>44 bacteria genomes isolated from Dapeng, Shenzhen.</title>
        <authorList>
            <person name="Zheng W."/>
            <person name="Yu S."/>
            <person name="Huang Y."/>
        </authorList>
    </citation>
    <scope>NUCLEOTIDE SEQUENCE</scope>
    <source>
        <strain evidence="12">DP5N28-2</strain>
    </source>
</reference>
<gene>
    <name evidence="12" type="ORF">KUV50_09640</name>
</gene>
<keyword evidence="13" id="KW-1185">Reference proteome</keyword>
<dbReference type="InterPro" id="IPR015421">
    <property type="entry name" value="PyrdxlP-dep_Trfase_major"/>
</dbReference>
<comment type="caution">
    <text evidence="12">The sequence shown here is derived from an EMBL/GenBank/DDBJ whole genome shotgun (WGS) entry which is preliminary data.</text>
</comment>
<dbReference type="PANTHER" id="PTHR11601:SF34">
    <property type="entry name" value="CYSTEINE DESULFURASE"/>
    <property type="match status" value="1"/>
</dbReference>
<dbReference type="InterPro" id="IPR016454">
    <property type="entry name" value="Cysteine_dSase"/>
</dbReference>
<keyword evidence="5" id="KW-0479">Metal-binding</keyword>
<dbReference type="Gene3D" id="3.40.640.10">
    <property type="entry name" value="Type I PLP-dependent aspartate aminotransferase-like (Major domain)"/>
    <property type="match status" value="1"/>
</dbReference>
<evidence type="ECO:0000313" key="13">
    <source>
        <dbReference type="Proteomes" id="UP000753961"/>
    </source>
</evidence>
<dbReference type="GO" id="GO:0031071">
    <property type="term" value="F:cysteine desulfurase activity"/>
    <property type="evidence" value="ECO:0007669"/>
    <property type="project" value="UniProtKB-EC"/>
</dbReference>
<evidence type="ECO:0000256" key="4">
    <source>
        <dbReference type="ARBA" id="ARBA00022679"/>
    </source>
</evidence>
<dbReference type="Proteomes" id="UP000753961">
    <property type="component" value="Unassembled WGS sequence"/>
</dbReference>
<accession>A0A953LA71</accession>
<dbReference type="SUPFAM" id="SSF53383">
    <property type="entry name" value="PLP-dependent transferases"/>
    <property type="match status" value="1"/>
</dbReference>
<keyword evidence="8" id="KW-0411">Iron-sulfur</keyword>
<dbReference type="GO" id="GO:0051536">
    <property type="term" value="F:iron-sulfur cluster binding"/>
    <property type="evidence" value="ECO:0007669"/>
    <property type="project" value="UniProtKB-KW"/>
</dbReference>
<evidence type="ECO:0000256" key="10">
    <source>
        <dbReference type="RuleBase" id="RU004504"/>
    </source>
</evidence>
<evidence type="ECO:0000256" key="7">
    <source>
        <dbReference type="ARBA" id="ARBA00023004"/>
    </source>
</evidence>
<evidence type="ECO:0000256" key="9">
    <source>
        <dbReference type="ARBA" id="ARBA00050776"/>
    </source>
</evidence>
<dbReference type="Pfam" id="PF00266">
    <property type="entry name" value="Aminotran_5"/>
    <property type="match status" value="1"/>
</dbReference>
<dbReference type="InterPro" id="IPR015424">
    <property type="entry name" value="PyrdxlP-dep_Trfase"/>
</dbReference>
<proteinExistence type="inferred from homology"/>
<name>A0A953LA71_9BACT</name>
<dbReference type="PROSITE" id="PS00595">
    <property type="entry name" value="AA_TRANSFER_CLASS_5"/>
    <property type="match status" value="1"/>
</dbReference>
<comment type="catalytic activity">
    <reaction evidence="9">
        <text>(sulfur carrier)-H + L-cysteine = (sulfur carrier)-SH + L-alanine</text>
        <dbReference type="Rhea" id="RHEA:43892"/>
        <dbReference type="Rhea" id="RHEA-COMP:14737"/>
        <dbReference type="Rhea" id="RHEA-COMP:14739"/>
        <dbReference type="ChEBI" id="CHEBI:29917"/>
        <dbReference type="ChEBI" id="CHEBI:35235"/>
        <dbReference type="ChEBI" id="CHEBI:57972"/>
        <dbReference type="ChEBI" id="CHEBI:64428"/>
        <dbReference type="EC" id="2.8.1.7"/>
    </reaction>
</comment>
<comment type="cofactor">
    <cofactor evidence="1 10">
        <name>pyridoxal 5'-phosphate</name>
        <dbReference type="ChEBI" id="CHEBI:597326"/>
    </cofactor>
</comment>
<evidence type="ECO:0000256" key="5">
    <source>
        <dbReference type="ARBA" id="ARBA00022723"/>
    </source>
</evidence>
<evidence type="ECO:0000256" key="8">
    <source>
        <dbReference type="ARBA" id="ARBA00023014"/>
    </source>
</evidence>
<keyword evidence="4" id="KW-0808">Transferase</keyword>
<dbReference type="InterPro" id="IPR000192">
    <property type="entry name" value="Aminotrans_V_dom"/>
</dbReference>
<dbReference type="PANTHER" id="PTHR11601">
    <property type="entry name" value="CYSTEINE DESULFURYLASE FAMILY MEMBER"/>
    <property type="match status" value="1"/>
</dbReference>
<evidence type="ECO:0000256" key="2">
    <source>
        <dbReference type="ARBA" id="ARBA00006490"/>
    </source>
</evidence>